<dbReference type="RefSeq" id="WP_113744910.1">
    <property type="nucleotide sequence ID" value="NZ_UAPU01000005.1"/>
</dbReference>
<organism evidence="5 6">
    <name type="scientific">Anaerobiospirillum thomasii</name>
    <dbReference type="NCBI Taxonomy" id="179995"/>
    <lineage>
        <taxon>Bacteria</taxon>
        <taxon>Pseudomonadati</taxon>
        <taxon>Pseudomonadota</taxon>
        <taxon>Gammaproteobacteria</taxon>
        <taxon>Aeromonadales</taxon>
        <taxon>Succinivibrionaceae</taxon>
        <taxon>Anaerobiospirillum</taxon>
    </lineage>
</organism>
<dbReference type="Proteomes" id="UP000250086">
    <property type="component" value="Unassembled WGS sequence"/>
</dbReference>
<proteinExistence type="inferred from homology"/>
<evidence type="ECO:0000256" key="1">
    <source>
        <dbReference type="ARBA" id="ARBA00004365"/>
    </source>
</evidence>
<keyword evidence="6" id="KW-1185">Reference proteome</keyword>
<keyword evidence="3" id="KW-0975">Bacterial flagellum</keyword>
<name>A0A2X0VCH1_9GAMM</name>
<dbReference type="Gene3D" id="1.20.1330.10">
    <property type="entry name" value="f41 fragment of flagellin, N-terminal domain"/>
    <property type="match status" value="1"/>
</dbReference>
<dbReference type="SUPFAM" id="SSF64518">
    <property type="entry name" value="Phase 1 flagellin"/>
    <property type="match status" value="1"/>
</dbReference>
<gene>
    <name evidence="5" type="ORF">NCTC13093_02321</name>
</gene>
<dbReference type="GO" id="GO:0005198">
    <property type="term" value="F:structural molecule activity"/>
    <property type="evidence" value="ECO:0007669"/>
    <property type="project" value="InterPro"/>
</dbReference>
<comment type="subcellular location">
    <subcellularLocation>
        <location evidence="1">Bacterial flagellum</location>
    </subcellularLocation>
</comment>
<keyword evidence="5" id="KW-0282">Flagellum</keyword>
<protein>
    <submittedName>
        <fullName evidence="5">Flagellar hook-associated protein FlgL</fullName>
    </submittedName>
</protein>
<dbReference type="InterPro" id="IPR001029">
    <property type="entry name" value="Flagellin_N"/>
</dbReference>
<sequence length="129" mass="14641">MEVLNRADDAVKCRSLMGPPMQDISEIASKLCLAQASDDADCMQYYEGLETLLHRFNQYASSLKDGSTFQVKMDETLSEIALLLKSIRCLTVDAESNTYSDEEKSAIEDEIHMIESEIRMLHNRLMNNI</sequence>
<keyword evidence="5" id="KW-0969">Cilium</keyword>
<feature type="domain" description="Flagellin N-terminal" evidence="4">
    <location>
        <begin position="25"/>
        <end position="124"/>
    </location>
</feature>
<dbReference type="Pfam" id="PF00669">
    <property type="entry name" value="Flagellin_N"/>
    <property type="match status" value="1"/>
</dbReference>
<evidence type="ECO:0000313" key="6">
    <source>
        <dbReference type="Proteomes" id="UP000250086"/>
    </source>
</evidence>
<accession>A0A2X0VCH1</accession>
<evidence type="ECO:0000259" key="4">
    <source>
        <dbReference type="Pfam" id="PF00669"/>
    </source>
</evidence>
<evidence type="ECO:0000256" key="3">
    <source>
        <dbReference type="ARBA" id="ARBA00023143"/>
    </source>
</evidence>
<dbReference type="GO" id="GO:0009288">
    <property type="term" value="C:bacterial-type flagellum"/>
    <property type="evidence" value="ECO:0007669"/>
    <property type="project" value="UniProtKB-SubCell"/>
</dbReference>
<evidence type="ECO:0000256" key="2">
    <source>
        <dbReference type="ARBA" id="ARBA00005709"/>
    </source>
</evidence>
<dbReference type="EMBL" id="UAPV01000001">
    <property type="protein sequence ID" value="SPT70896.1"/>
    <property type="molecule type" value="Genomic_DNA"/>
</dbReference>
<keyword evidence="5" id="KW-0966">Cell projection</keyword>
<comment type="similarity">
    <text evidence="2">Belongs to the bacterial flagellin family.</text>
</comment>
<dbReference type="AlphaFoldDB" id="A0A2X0VCH1"/>
<evidence type="ECO:0000313" key="5">
    <source>
        <dbReference type="EMBL" id="SPT70896.1"/>
    </source>
</evidence>
<reference evidence="5 6" key="1">
    <citation type="submission" date="2018-06" db="EMBL/GenBank/DDBJ databases">
        <authorList>
            <consortium name="Pathogen Informatics"/>
            <person name="Doyle S."/>
        </authorList>
    </citation>
    <scope>NUCLEOTIDE SEQUENCE [LARGE SCALE GENOMIC DNA]</scope>
    <source>
        <strain evidence="5 6">NCTC13093</strain>
    </source>
</reference>